<evidence type="ECO:0000256" key="1">
    <source>
        <dbReference type="SAM" id="MobiDB-lite"/>
    </source>
</evidence>
<dbReference type="AlphaFoldDB" id="A0A6A6ZQI9"/>
<evidence type="ECO:0000313" key="3">
    <source>
        <dbReference type="EMBL" id="KAF2823332.1"/>
    </source>
</evidence>
<evidence type="ECO:0008006" key="5">
    <source>
        <dbReference type="Google" id="ProtNLM"/>
    </source>
</evidence>
<keyword evidence="2" id="KW-0732">Signal</keyword>
<evidence type="ECO:0000313" key="4">
    <source>
        <dbReference type="Proteomes" id="UP000799424"/>
    </source>
</evidence>
<keyword evidence="4" id="KW-1185">Reference proteome</keyword>
<accession>A0A6A6ZQI9</accession>
<feature type="region of interest" description="Disordered" evidence="1">
    <location>
        <begin position="122"/>
        <end position="146"/>
    </location>
</feature>
<gene>
    <name evidence="3" type="ORF">CC86DRAFT_66080</name>
</gene>
<proteinExistence type="predicted"/>
<sequence>MSPSRLMSPVPISLAAVLLVLSAAFWQGARVEHTVVCKGCLFLAYCKAPLFVSRTRRRLSNLDSHFLPEAWIGYLWRFSRIQTTNRIAIHRGRQCAHHNCCFIIWHYASYYRNIRHHTSSGISNDTQTRRTIHPTRSESSPYGLSV</sequence>
<name>A0A6A6ZQI9_9PLEO</name>
<feature type="compositionally biased region" description="Polar residues" evidence="1">
    <location>
        <begin position="137"/>
        <end position="146"/>
    </location>
</feature>
<protein>
    <recommendedName>
        <fullName evidence="5">Secreted protein</fullName>
    </recommendedName>
</protein>
<dbReference type="Proteomes" id="UP000799424">
    <property type="component" value="Unassembled WGS sequence"/>
</dbReference>
<feature type="signal peptide" evidence="2">
    <location>
        <begin position="1"/>
        <end position="31"/>
    </location>
</feature>
<evidence type="ECO:0000256" key="2">
    <source>
        <dbReference type="SAM" id="SignalP"/>
    </source>
</evidence>
<organism evidence="3 4">
    <name type="scientific">Ophiobolus disseminans</name>
    <dbReference type="NCBI Taxonomy" id="1469910"/>
    <lineage>
        <taxon>Eukaryota</taxon>
        <taxon>Fungi</taxon>
        <taxon>Dikarya</taxon>
        <taxon>Ascomycota</taxon>
        <taxon>Pezizomycotina</taxon>
        <taxon>Dothideomycetes</taxon>
        <taxon>Pleosporomycetidae</taxon>
        <taxon>Pleosporales</taxon>
        <taxon>Pleosporineae</taxon>
        <taxon>Phaeosphaeriaceae</taxon>
        <taxon>Ophiobolus</taxon>
    </lineage>
</organism>
<dbReference type="EMBL" id="MU006232">
    <property type="protein sequence ID" value="KAF2823332.1"/>
    <property type="molecule type" value="Genomic_DNA"/>
</dbReference>
<feature type="chain" id="PRO_5025543999" description="Secreted protein" evidence="2">
    <location>
        <begin position="32"/>
        <end position="146"/>
    </location>
</feature>
<reference evidence="3" key="1">
    <citation type="journal article" date="2020" name="Stud. Mycol.">
        <title>101 Dothideomycetes genomes: a test case for predicting lifestyles and emergence of pathogens.</title>
        <authorList>
            <person name="Haridas S."/>
            <person name="Albert R."/>
            <person name="Binder M."/>
            <person name="Bloem J."/>
            <person name="Labutti K."/>
            <person name="Salamov A."/>
            <person name="Andreopoulos B."/>
            <person name="Baker S."/>
            <person name="Barry K."/>
            <person name="Bills G."/>
            <person name="Bluhm B."/>
            <person name="Cannon C."/>
            <person name="Castanera R."/>
            <person name="Culley D."/>
            <person name="Daum C."/>
            <person name="Ezra D."/>
            <person name="Gonzalez J."/>
            <person name="Henrissat B."/>
            <person name="Kuo A."/>
            <person name="Liang C."/>
            <person name="Lipzen A."/>
            <person name="Lutzoni F."/>
            <person name="Magnuson J."/>
            <person name="Mondo S."/>
            <person name="Nolan M."/>
            <person name="Ohm R."/>
            <person name="Pangilinan J."/>
            <person name="Park H.-J."/>
            <person name="Ramirez L."/>
            <person name="Alfaro M."/>
            <person name="Sun H."/>
            <person name="Tritt A."/>
            <person name="Yoshinaga Y."/>
            <person name="Zwiers L.-H."/>
            <person name="Turgeon B."/>
            <person name="Goodwin S."/>
            <person name="Spatafora J."/>
            <person name="Crous P."/>
            <person name="Grigoriev I."/>
        </authorList>
    </citation>
    <scope>NUCLEOTIDE SEQUENCE</scope>
    <source>
        <strain evidence="3">CBS 113818</strain>
    </source>
</reference>